<keyword evidence="3" id="KW-0520">NAD</keyword>
<dbReference type="GO" id="GO:0046872">
    <property type="term" value="F:metal ion binding"/>
    <property type="evidence" value="ECO:0007669"/>
    <property type="project" value="UniProtKB-KW"/>
</dbReference>
<keyword evidence="1" id="KW-0479">Metal-binding</keyword>
<accession>A0A2N4Z5S7</accession>
<sequence>LYHGEKVAFGTLAQLVLQNSPMDEIETVLGFCQRVGLPVTLAQMGVKEGIDAKIAAVAKATCAEGETIHNMPFAVTPESVHAAILTADLLGQQWLAR</sequence>
<reference evidence="4 5" key="1">
    <citation type="submission" date="2017-11" db="EMBL/GenBank/DDBJ databases">
        <authorList>
            <person name="Han C.G."/>
        </authorList>
    </citation>
    <scope>NUCLEOTIDE SEQUENCE [LARGE SCALE GENOMIC DNA]</scope>
    <source>
        <strain evidence="4 5">A8</strain>
    </source>
</reference>
<feature type="non-terminal residue" evidence="4">
    <location>
        <position position="1"/>
    </location>
</feature>
<comment type="caution">
    <text evidence="4">The sequence shown here is derived from an EMBL/GenBank/DDBJ whole genome shotgun (WGS) entry which is preliminary data.</text>
</comment>
<dbReference type="PANTHER" id="PTHR43616">
    <property type="entry name" value="GLYCEROL DEHYDROGENASE"/>
    <property type="match status" value="1"/>
</dbReference>
<dbReference type="Gene3D" id="1.20.1090.10">
    <property type="entry name" value="Dehydroquinate synthase-like - alpha domain"/>
    <property type="match status" value="1"/>
</dbReference>
<dbReference type="SUPFAM" id="SSF56796">
    <property type="entry name" value="Dehydroquinate synthase-like"/>
    <property type="match status" value="1"/>
</dbReference>
<dbReference type="GO" id="GO:0005829">
    <property type="term" value="C:cytosol"/>
    <property type="evidence" value="ECO:0007669"/>
    <property type="project" value="TreeGrafter"/>
</dbReference>
<dbReference type="GO" id="GO:0008888">
    <property type="term" value="F:glycerol dehydrogenase (NAD+) activity"/>
    <property type="evidence" value="ECO:0007669"/>
    <property type="project" value="UniProtKB-EC"/>
</dbReference>
<dbReference type="AlphaFoldDB" id="A0A2N4Z5S7"/>
<dbReference type="EMBL" id="PIDP01000114">
    <property type="protein sequence ID" value="PLM96744.1"/>
    <property type="molecule type" value="Genomic_DNA"/>
</dbReference>
<dbReference type="InterPro" id="IPR016205">
    <property type="entry name" value="Glycerol_DH"/>
</dbReference>
<dbReference type="PANTHER" id="PTHR43616:SF5">
    <property type="entry name" value="GLYCEROL DEHYDROGENASE 1"/>
    <property type="match status" value="1"/>
</dbReference>
<protein>
    <submittedName>
        <fullName evidence="4">Glycerol dehydrogenase</fullName>
        <ecNumber evidence="4">1.1.1.6</ecNumber>
    </submittedName>
</protein>
<dbReference type="Proteomes" id="UP000234412">
    <property type="component" value="Unassembled WGS sequence"/>
</dbReference>
<keyword evidence="2 4" id="KW-0560">Oxidoreductase</keyword>
<evidence type="ECO:0000313" key="4">
    <source>
        <dbReference type="EMBL" id="PLM96744.1"/>
    </source>
</evidence>
<organism evidence="4 5">
    <name type="scientific">Klebsiella variicola</name>
    <dbReference type="NCBI Taxonomy" id="244366"/>
    <lineage>
        <taxon>Bacteria</taxon>
        <taxon>Pseudomonadati</taxon>
        <taxon>Pseudomonadota</taxon>
        <taxon>Gammaproteobacteria</taxon>
        <taxon>Enterobacterales</taxon>
        <taxon>Enterobacteriaceae</taxon>
        <taxon>Klebsiella/Raoultella group</taxon>
        <taxon>Klebsiella</taxon>
        <taxon>Klebsiella pneumoniae complex</taxon>
    </lineage>
</organism>
<evidence type="ECO:0000256" key="1">
    <source>
        <dbReference type="ARBA" id="ARBA00022723"/>
    </source>
</evidence>
<evidence type="ECO:0000256" key="3">
    <source>
        <dbReference type="ARBA" id="ARBA00023027"/>
    </source>
</evidence>
<evidence type="ECO:0000256" key="2">
    <source>
        <dbReference type="ARBA" id="ARBA00023002"/>
    </source>
</evidence>
<reference evidence="4 5" key="2">
    <citation type="submission" date="2018-01" db="EMBL/GenBank/DDBJ databases">
        <title>Genomic study of Klebsiella pneumoniae.</title>
        <authorList>
            <person name="Yang Y."/>
            <person name="Bicalho R."/>
        </authorList>
    </citation>
    <scope>NUCLEOTIDE SEQUENCE [LARGE SCALE GENOMIC DNA]</scope>
    <source>
        <strain evidence="4 5">A8</strain>
    </source>
</reference>
<gene>
    <name evidence="4" type="primary">gldA</name>
    <name evidence="4" type="ORF">CWN47_06035</name>
</gene>
<dbReference type="EC" id="1.1.1.6" evidence="4"/>
<name>A0A2N4Z5S7_KLEVA</name>
<proteinExistence type="predicted"/>
<evidence type="ECO:0000313" key="5">
    <source>
        <dbReference type="Proteomes" id="UP000234412"/>
    </source>
</evidence>